<evidence type="ECO:0000256" key="5">
    <source>
        <dbReference type="ARBA" id="ARBA00022840"/>
    </source>
</evidence>
<dbReference type="SUPFAM" id="SSF55271">
    <property type="entry name" value="DNA repair protein MutS, domain I"/>
    <property type="match status" value="1"/>
</dbReference>
<keyword evidence="13" id="KW-1185">Reference proteome</keyword>
<dbReference type="SMART" id="SM00534">
    <property type="entry name" value="MUTSac"/>
    <property type="match status" value="1"/>
</dbReference>
<dbReference type="FunFam" id="3.40.1170.10:FF:000001">
    <property type="entry name" value="DNA mismatch repair protein MutS"/>
    <property type="match status" value="1"/>
</dbReference>
<evidence type="ECO:0000256" key="6">
    <source>
        <dbReference type="ARBA" id="ARBA00023125"/>
    </source>
</evidence>
<keyword evidence="5 9" id="KW-0067">ATP-binding</keyword>
<dbReference type="GO" id="GO:0005524">
    <property type="term" value="F:ATP binding"/>
    <property type="evidence" value="ECO:0007669"/>
    <property type="project" value="UniProtKB-UniRule"/>
</dbReference>
<dbReference type="GO" id="GO:0030983">
    <property type="term" value="F:mismatched DNA binding"/>
    <property type="evidence" value="ECO:0007669"/>
    <property type="project" value="InterPro"/>
</dbReference>
<evidence type="ECO:0000256" key="4">
    <source>
        <dbReference type="ARBA" id="ARBA00022763"/>
    </source>
</evidence>
<dbReference type="GO" id="GO:0140664">
    <property type="term" value="F:ATP-dependent DNA damage sensor activity"/>
    <property type="evidence" value="ECO:0007669"/>
    <property type="project" value="InterPro"/>
</dbReference>
<dbReference type="Pfam" id="PF00488">
    <property type="entry name" value="MutS_V"/>
    <property type="match status" value="1"/>
</dbReference>
<dbReference type="InterPro" id="IPR036678">
    <property type="entry name" value="MutS_con_dom_sf"/>
</dbReference>
<evidence type="ECO:0000256" key="2">
    <source>
        <dbReference type="ARBA" id="ARBA00021982"/>
    </source>
</evidence>
<dbReference type="InterPro" id="IPR007695">
    <property type="entry name" value="DNA_mismatch_repair_MutS-lik_N"/>
</dbReference>
<keyword evidence="4 9" id="KW-0227">DNA damage</keyword>
<feature type="domain" description="DNA mismatch repair proteins mutS family" evidence="11">
    <location>
        <begin position="698"/>
        <end position="714"/>
    </location>
</feature>
<dbReference type="InterPro" id="IPR000432">
    <property type="entry name" value="DNA_mismatch_repair_MutS_C"/>
</dbReference>
<dbReference type="EMBL" id="FNQE01000009">
    <property type="protein sequence ID" value="SDY85641.1"/>
    <property type="molecule type" value="Genomic_DNA"/>
</dbReference>
<dbReference type="InterPro" id="IPR016151">
    <property type="entry name" value="DNA_mismatch_repair_MutS_N"/>
</dbReference>
<dbReference type="InterPro" id="IPR027417">
    <property type="entry name" value="P-loop_NTPase"/>
</dbReference>
<dbReference type="GO" id="GO:0003684">
    <property type="term" value="F:damaged DNA binding"/>
    <property type="evidence" value="ECO:0007669"/>
    <property type="project" value="UniProtKB-UniRule"/>
</dbReference>
<dbReference type="FunFam" id="1.10.1420.10:FF:000001">
    <property type="entry name" value="DNA mismatch repair protein MutS"/>
    <property type="match status" value="1"/>
</dbReference>
<dbReference type="Pfam" id="PF05188">
    <property type="entry name" value="MutS_II"/>
    <property type="match status" value="1"/>
</dbReference>
<dbReference type="PANTHER" id="PTHR11361:SF34">
    <property type="entry name" value="DNA MISMATCH REPAIR PROTEIN MSH1, MITOCHONDRIAL"/>
    <property type="match status" value="1"/>
</dbReference>
<evidence type="ECO:0000256" key="9">
    <source>
        <dbReference type="HAMAP-Rule" id="MF_00096"/>
    </source>
</evidence>
<dbReference type="InterPro" id="IPR005748">
    <property type="entry name" value="DNA_mismatch_repair_MutS"/>
</dbReference>
<dbReference type="SMART" id="SM00533">
    <property type="entry name" value="MUTSd"/>
    <property type="match status" value="1"/>
</dbReference>
<dbReference type="PIRSF" id="PIRSF037677">
    <property type="entry name" value="DNA_mis_repair_Msh6"/>
    <property type="match status" value="1"/>
</dbReference>
<sequence>MSLTPMMKQYFEIKENHRDSILFFRLGDFYEMFFDDAIIASRELEIALTGRDCGLKDKAPMCGVPYHSADSYIAKLIEKGYKVAICEQIEDPAKAVGIVKRDVVRVVTPGTIIDSNVLDDKKNNYLCCIYMNEKGFGIAYTDVSTGDFFTTEKSDENGDIISPLFDELGKILPTEIICNTHLYENTSLTMKIKQRFNCMINEFHQWVFDFDFSKESIKRQLSVVNLNGLGLEDKDYSVVASGALIEYLRETQKISLNHINKITQYSSKNFMTLDINTRRNLELTETIRGNVKKGSLLWVLDKTSTAMGGRLLKKWIEEPLLSRKDIENRLSIVEYLTQNIMLINDIRLLLKEVYDIERLMSKIIFGTCNARDLISLKNSIKTFPQIKELLSSLDCEELLNISLNIDGLEDIYMLIQNSILDEPPFSVREGGLIKDDFNTEIKSLREASAKGKEWLSKLEESEKTKTGIKNLKVGFNKIFGYYIEVSKSNIKFAPDYFIRKQTLANSERYITPELKEIEDKILGAEDKMIALEYEIFVSIRDKIASEVKRIQDDSKVIAQIDALNSLALTAYNNNYIKPKINSNGIIKIKDGKHPVVEKVLEEGLFVPNDTLLSNEENRVLVITGPNMAGKSTYMRQVALIVLMMQIGSFVPAEEADICIVDRIFTRIGASDDLSQGQSTFMVEMSEVANILNNATKDSLLILDEIGRGTSTYDGLSIAWAVIEYISDNNKIGAKTLFATHYHELTELEDRLSGVVNYKILVQEKGEDIIFLRKIQKGGADRSYGIEVAKLAGVSSDVINRAYELLNELEKRDINKSEIALSSRERPKTSKDKNSLQLDFFSVKERNIIEKLKSIDVANLTPIDAINILYKLSKESNEI</sequence>
<evidence type="ECO:0000256" key="3">
    <source>
        <dbReference type="ARBA" id="ARBA00022741"/>
    </source>
</evidence>
<dbReference type="SUPFAM" id="SSF48334">
    <property type="entry name" value="DNA repair protein MutS, domain III"/>
    <property type="match status" value="1"/>
</dbReference>
<dbReference type="Gene3D" id="3.30.420.110">
    <property type="entry name" value="MutS, connector domain"/>
    <property type="match status" value="1"/>
</dbReference>
<dbReference type="SUPFAM" id="SSF52540">
    <property type="entry name" value="P-loop containing nucleoside triphosphate hydrolases"/>
    <property type="match status" value="1"/>
</dbReference>
<dbReference type="Gene3D" id="3.40.1170.10">
    <property type="entry name" value="DNA repair protein MutS, domain I"/>
    <property type="match status" value="1"/>
</dbReference>
<evidence type="ECO:0000313" key="12">
    <source>
        <dbReference type="EMBL" id="SDY85641.1"/>
    </source>
</evidence>
<protein>
    <recommendedName>
        <fullName evidence="2 9">DNA mismatch repair protein MutS</fullName>
    </recommendedName>
</protein>
<dbReference type="Gene3D" id="3.40.50.300">
    <property type="entry name" value="P-loop containing nucleotide triphosphate hydrolases"/>
    <property type="match status" value="1"/>
</dbReference>
<dbReference type="PROSITE" id="PS00486">
    <property type="entry name" value="DNA_MISMATCH_REPAIR_2"/>
    <property type="match status" value="1"/>
</dbReference>
<dbReference type="CDD" id="cd03284">
    <property type="entry name" value="ABC_MutS1"/>
    <property type="match status" value="1"/>
</dbReference>
<dbReference type="InterPro" id="IPR007861">
    <property type="entry name" value="DNA_mismatch_repair_MutS_clamp"/>
</dbReference>
<dbReference type="Gene3D" id="1.10.1420.10">
    <property type="match status" value="2"/>
</dbReference>
<name>A0A1H3N9L3_9FIRM</name>
<reference evidence="12 13" key="1">
    <citation type="submission" date="2016-10" db="EMBL/GenBank/DDBJ databases">
        <authorList>
            <person name="de Groot N.N."/>
        </authorList>
    </citation>
    <scope>NUCLEOTIDE SEQUENCE [LARGE SCALE GENOMIC DNA]</scope>
    <source>
        <strain evidence="12 13">DSM 21650</strain>
    </source>
</reference>
<dbReference type="InterPro" id="IPR036187">
    <property type="entry name" value="DNA_mismatch_repair_MutS_sf"/>
</dbReference>
<comment type="function">
    <text evidence="8 9">This protein is involved in the repair of mismatches in DNA. It is possible that it carries out the mismatch recognition step. This protein has a weak ATPase activity.</text>
</comment>
<dbReference type="InterPro" id="IPR045076">
    <property type="entry name" value="MutS"/>
</dbReference>
<dbReference type="AlphaFoldDB" id="A0A1H3N9L3"/>
<accession>A0A1H3N9L3</accession>
<dbReference type="Pfam" id="PF05192">
    <property type="entry name" value="MutS_III"/>
    <property type="match status" value="1"/>
</dbReference>
<dbReference type="HAMAP" id="MF_00096">
    <property type="entry name" value="MutS"/>
    <property type="match status" value="1"/>
</dbReference>
<dbReference type="NCBIfam" id="NF003810">
    <property type="entry name" value="PRK05399.1"/>
    <property type="match status" value="1"/>
</dbReference>
<dbReference type="Proteomes" id="UP000198625">
    <property type="component" value="Unassembled WGS sequence"/>
</dbReference>
<keyword evidence="3 9" id="KW-0547">Nucleotide-binding</keyword>
<dbReference type="Pfam" id="PF01624">
    <property type="entry name" value="MutS_I"/>
    <property type="match status" value="1"/>
</dbReference>
<dbReference type="Pfam" id="PF05190">
    <property type="entry name" value="MutS_IV"/>
    <property type="match status" value="1"/>
</dbReference>
<dbReference type="InterPro" id="IPR017261">
    <property type="entry name" value="DNA_mismatch_repair_MutS/MSH"/>
</dbReference>
<dbReference type="STRING" id="415015.SAMN05660462_01074"/>
<dbReference type="GO" id="GO:0005829">
    <property type="term" value="C:cytosol"/>
    <property type="evidence" value="ECO:0007669"/>
    <property type="project" value="TreeGrafter"/>
</dbReference>
<evidence type="ECO:0000256" key="10">
    <source>
        <dbReference type="RuleBase" id="RU003756"/>
    </source>
</evidence>
<comment type="similarity">
    <text evidence="1 9 10">Belongs to the DNA mismatch repair MutS family.</text>
</comment>
<evidence type="ECO:0000256" key="1">
    <source>
        <dbReference type="ARBA" id="ARBA00006271"/>
    </source>
</evidence>
<keyword evidence="7 9" id="KW-0234">DNA repair</keyword>
<feature type="binding site" evidence="9">
    <location>
        <begin position="624"/>
        <end position="631"/>
    </location>
    <ligand>
        <name>ATP</name>
        <dbReference type="ChEBI" id="CHEBI:30616"/>
    </ligand>
</feature>
<gene>
    <name evidence="9" type="primary">mutS</name>
    <name evidence="12" type="ORF">SAMN05660462_01074</name>
</gene>
<evidence type="ECO:0000256" key="7">
    <source>
        <dbReference type="ARBA" id="ARBA00023204"/>
    </source>
</evidence>
<proteinExistence type="inferred from homology"/>
<keyword evidence="6 9" id="KW-0238">DNA-binding</keyword>
<dbReference type="GO" id="GO:0006298">
    <property type="term" value="P:mismatch repair"/>
    <property type="evidence" value="ECO:0007669"/>
    <property type="project" value="UniProtKB-UniRule"/>
</dbReference>
<organism evidence="12 13">
    <name type="scientific">Proteiniborus ethanoligenes</name>
    <dbReference type="NCBI Taxonomy" id="415015"/>
    <lineage>
        <taxon>Bacteria</taxon>
        <taxon>Bacillati</taxon>
        <taxon>Bacillota</taxon>
        <taxon>Clostridia</taxon>
        <taxon>Eubacteriales</taxon>
        <taxon>Proteiniborus</taxon>
    </lineage>
</organism>
<dbReference type="PANTHER" id="PTHR11361">
    <property type="entry name" value="DNA MISMATCH REPAIR PROTEIN MUTS FAMILY MEMBER"/>
    <property type="match status" value="1"/>
</dbReference>
<dbReference type="SUPFAM" id="SSF53150">
    <property type="entry name" value="DNA repair protein MutS, domain II"/>
    <property type="match status" value="1"/>
</dbReference>
<dbReference type="InterPro" id="IPR007860">
    <property type="entry name" value="DNA_mmatch_repair_MutS_con_dom"/>
</dbReference>
<evidence type="ECO:0000259" key="11">
    <source>
        <dbReference type="PROSITE" id="PS00486"/>
    </source>
</evidence>
<evidence type="ECO:0000313" key="13">
    <source>
        <dbReference type="Proteomes" id="UP000198625"/>
    </source>
</evidence>
<dbReference type="NCBIfam" id="TIGR01070">
    <property type="entry name" value="mutS1"/>
    <property type="match status" value="1"/>
</dbReference>
<dbReference type="FunFam" id="3.40.50.300:FF:001579">
    <property type="entry name" value="DNA mismatch repair protein MutS"/>
    <property type="match status" value="1"/>
</dbReference>
<dbReference type="InterPro" id="IPR007696">
    <property type="entry name" value="DNA_mismatch_repair_MutS_core"/>
</dbReference>
<evidence type="ECO:0000256" key="8">
    <source>
        <dbReference type="ARBA" id="ARBA00024647"/>
    </source>
</evidence>